<protein>
    <submittedName>
        <fullName evidence="4">Aldo-keto reductase, putative</fullName>
    </submittedName>
</protein>
<feature type="binding site" evidence="1">
    <location>
        <position position="115"/>
    </location>
    <ligand>
        <name>substrate</name>
    </ligand>
</feature>
<dbReference type="OMA" id="IYAPVCW"/>
<dbReference type="GO" id="GO:0016491">
    <property type="term" value="F:oxidoreductase activity"/>
    <property type="evidence" value="ECO:0007669"/>
    <property type="project" value="InterPro"/>
</dbReference>
<organism evidence="4 5">
    <name type="scientific">Bodo saltans</name>
    <name type="common">Flagellated protozoan</name>
    <dbReference type="NCBI Taxonomy" id="75058"/>
    <lineage>
        <taxon>Eukaryota</taxon>
        <taxon>Discoba</taxon>
        <taxon>Euglenozoa</taxon>
        <taxon>Kinetoplastea</taxon>
        <taxon>Metakinetoplastina</taxon>
        <taxon>Eubodonida</taxon>
        <taxon>Bodonidae</taxon>
        <taxon>Bodo</taxon>
    </lineage>
</organism>
<dbReference type="PRINTS" id="PR00069">
    <property type="entry name" value="ALDKETRDTASE"/>
</dbReference>
<dbReference type="EMBL" id="CYKH01000886">
    <property type="protein sequence ID" value="CUG58400.1"/>
    <property type="molecule type" value="Genomic_DNA"/>
</dbReference>
<dbReference type="SUPFAM" id="SSF51430">
    <property type="entry name" value="NAD(P)-linked oxidoreductase"/>
    <property type="match status" value="1"/>
</dbReference>
<dbReference type="PANTHER" id="PTHR43827">
    <property type="entry name" value="2,5-DIKETO-D-GLUCONIC ACID REDUCTASE"/>
    <property type="match status" value="1"/>
</dbReference>
<name>A0A0S4J2H7_BODSA</name>
<dbReference type="VEuPathDB" id="TriTrypDB:BSAL_81680"/>
<evidence type="ECO:0000259" key="3">
    <source>
        <dbReference type="Pfam" id="PF00248"/>
    </source>
</evidence>
<dbReference type="Pfam" id="PF00248">
    <property type="entry name" value="Aldo_ket_red"/>
    <property type="match status" value="1"/>
</dbReference>
<feature type="site" description="Lowers pKa of active site Tyr" evidence="2">
    <location>
        <position position="82"/>
    </location>
</feature>
<dbReference type="OrthoDB" id="416253at2759"/>
<dbReference type="InterPro" id="IPR020471">
    <property type="entry name" value="AKR"/>
</dbReference>
<evidence type="ECO:0000256" key="2">
    <source>
        <dbReference type="PIRSR" id="PIRSR000097-3"/>
    </source>
</evidence>
<evidence type="ECO:0000256" key="1">
    <source>
        <dbReference type="PIRSR" id="PIRSR000097-2"/>
    </source>
</evidence>
<dbReference type="AlphaFoldDB" id="A0A0S4J2H7"/>
<feature type="domain" description="NADP-dependent oxidoreductase" evidence="3">
    <location>
        <begin position="53"/>
        <end position="265"/>
    </location>
</feature>
<reference evidence="5" key="1">
    <citation type="submission" date="2015-09" db="EMBL/GenBank/DDBJ databases">
        <authorList>
            <consortium name="Pathogen Informatics"/>
        </authorList>
    </citation>
    <scope>NUCLEOTIDE SEQUENCE [LARGE SCALE GENOMIC DNA]</scope>
    <source>
        <strain evidence="5">Lake Konstanz</strain>
    </source>
</reference>
<dbReference type="PIRSF" id="PIRSF000097">
    <property type="entry name" value="AKR"/>
    <property type="match status" value="1"/>
</dbReference>
<dbReference type="InterPro" id="IPR018170">
    <property type="entry name" value="Aldo/ket_reductase_CS"/>
</dbReference>
<dbReference type="Proteomes" id="UP000051952">
    <property type="component" value="Unassembled WGS sequence"/>
</dbReference>
<dbReference type="InterPro" id="IPR036812">
    <property type="entry name" value="NAD(P)_OxRdtase_dom_sf"/>
</dbReference>
<dbReference type="PROSITE" id="PS00063">
    <property type="entry name" value="ALDOKETO_REDUCTASE_3"/>
    <property type="match status" value="1"/>
</dbReference>
<evidence type="ECO:0000313" key="5">
    <source>
        <dbReference type="Proteomes" id="UP000051952"/>
    </source>
</evidence>
<dbReference type="PROSITE" id="PS00062">
    <property type="entry name" value="ALDOKETO_REDUCTASE_2"/>
    <property type="match status" value="1"/>
</dbReference>
<keyword evidence="5" id="KW-1185">Reference proteome</keyword>
<proteinExistence type="predicted"/>
<gene>
    <name evidence="4" type="ORF">BSAL_81680</name>
</gene>
<dbReference type="Gene3D" id="3.20.20.100">
    <property type="entry name" value="NADP-dependent oxidoreductase domain"/>
    <property type="match status" value="1"/>
</dbReference>
<sequence>MAAIRSLPLSQGPKPIPTFGLGTFRAEGNDCHESCLAALPRPMADNLCRREIENEDQVGTSIEAFLAEQTEVTRDDLFIVTKLHWDSHGGDKAVAKVEESLKKLKLAYVDLFLMHSPKGNKVVETYKGLLEAKARGLIRALGVSNFGKEQLIELLATGVEVPAVNQIELHVWNQQRDLTYFCQQKNIVVMAFCPLARGDKFGKTRLTAIAERLGTSEATLCNYWVLKSGFVTIPKSVKPSRITGNLEVLEIRLSANDVAELDTLEEAFECSLAVAAQRIPWSEVA</sequence>
<dbReference type="PANTHER" id="PTHR43827:SF13">
    <property type="entry name" value="ALDO_KETO REDUCTASE FAMILY PROTEIN"/>
    <property type="match status" value="1"/>
</dbReference>
<dbReference type="CDD" id="cd19071">
    <property type="entry name" value="AKR_AKR1-5-like"/>
    <property type="match status" value="1"/>
</dbReference>
<accession>A0A0S4J2H7</accession>
<dbReference type="InterPro" id="IPR023210">
    <property type="entry name" value="NADP_OxRdtase_dom"/>
</dbReference>
<evidence type="ECO:0000313" key="4">
    <source>
        <dbReference type="EMBL" id="CUG58400.1"/>
    </source>
</evidence>